<organism evidence="2 3">
    <name type="scientific">Halorubrum virus CGphi46</name>
    <dbReference type="NCBI Taxonomy" id="754066"/>
    <lineage>
        <taxon>Viruses</taxon>
        <taxon>Duplodnaviria</taxon>
        <taxon>Heunggongvirae</taxon>
        <taxon>Uroviricota</taxon>
        <taxon>Caudoviricetes</taxon>
        <taxon>Kirjokansivirales</taxon>
        <taxon>Graaviviridae</taxon>
        <taxon>Seejivirus</taxon>
        <taxon>Seejivirus salhabitans</taxon>
    </lineage>
</organism>
<proteinExistence type="predicted"/>
<dbReference type="Proteomes" id="UP000202528">
    <property type="component" value="Segment"/>
</dbReference>
<evidence type="ECO:0000313" key="3">
    <source>
        <dbReference type="Proteomes" id="UP000202528"/>
    </source>
</evidence>
<dbReference type="GeneID" id="16045728"/>
<feature type="region of interest" description="Disordered" evidence="1">
    <location>
        <begin position="68"/>
        <end position="90"/>
    </location>
</feature>
<dbReference type="RefSeq" id="YP_008126537.1">
    <property type="nucleotide sequence ID" value="NC_021537.1"/>
</dbReference>
<name>R9TNN6_9CAUD</name>
<dbReference type="OrthoDB" id="31335at10239"/>
<protein>
    <submittedName>
        <fullName evidence="2">Uncharacterized protein</fullName>
    </submittedName>
</protein>
<dbReference type="EMBL" id="HQ332141">
    <property type="protein sequence ID" value="AGN33790.1"/>
    <property type="molecule type" value="Genomic_DNA"/>
</dbReference>
<keyword evidence="3" id="KW-1185">Reference proteome</keyword>
<evidence type="ECO:0000256" key="1">
    <source>
        <dbReference type="SAM" id="MobiDB-lite"/>
    </source>
</evidence>
<sequence>MSEVGYCTLEDVRRVLRKADLPGDVGQDEQIAVDAILAETEPLQRSLKRHFYEPGGIDEASAVTIATEPKSRDDEESIPTGGSHIVGEPVTPKTWQGSYTRIELGRRYAESIDELLVRTPDGYEDWVASDEYTGGMWPEALGDDYVLRINNGGVSHLYLDSEQYLDEDGEPLIDSFSNAVYVTFTYGHEGIPRAVRRAVAMRAGATLAEDAVIEIPSNTTLYNVETKAEEMRSEATRLLEEYGGKYEDD</sequence>
<accession>R9TNN6</accession>
<reference evidence="2 3" key="1">
    <citation type="submission" date="2010-09" db="EMBL/GenBank/DDBJ databases">
        <title>The Genome Sequence of Halorubrum phage CGphi46.</title>
        <authorList>
            <consortium name="The Broad Institute Genome Sequencing Platform"/>
            <person name="Henn M.R."/>
            <person name="Dillon J."/>
            <person name="Levin J."/>
            <person name="Malboeuf C."/>
            <person name="Casali M."/>
            <person name="Russ C."/>
            <person name="Lennon N."/>
            <person name="Chapman S.B."/>
            <person name="Erlich R."/>
            <person name="Young S.K."/>
            <person name="Yandava C."/>
            <person name="Zeng Q."/>
            <person name="Fitzgerald M.F."/>
            <person name="Alvarado L."/>
            <person name="Anderson S."/>
            <person name="Berlin A."/>
            <person name="Chen Z."/>
            <person name="Freedman E."/>
            <person name="Gellesch M."/>
            <person name="Goldberg J."/>
            <person name="Green L."/>
            <person name="Griggs A."/>
            <person name="Gujja S."/>
            <person name="Heilman E."/>
            <person name="Heiman D."/>
            <person name="Hollinger A."/>
            <person name="Howarth C."/>
            <person name="Larson L."/>
            <person name="Mehta T."/>
            <person name="Neiman D."/>
            <person name="Pearson M."/>
            <person name="Roberts A."/>
            <person name="Ryan E."/>
            <person name="Saif S."/>
            <person name="Shea T."/>
            <person name="Shenoy N."/>
            <person name="Sisk P."/>
            <person name="Stolte C."/>
            <person name="Sykes S."/>
            <person name="White J."/>
            <person name="Haas B."/>
            <person name="Nusbaum C."/>
            <person name="Birren B."/>
        </authorList>
    </citation>
    <scope>NUCLEOTIDE SEQUENCE [LARGE SCALE GENOMIC DNA]</scope>
    <source>
        <strain evidence="2 3">CGphi46</strain>
    </source>
</reference>
<dbReference type="KEGG" id="vg:16045728"/>
<gene>
    <name evidence="2" type="ORF">HALG_00002</name>
</gene>
<evidence type="ECO:0000313" key="2">
    <source>
        <dbReference type="EMBL" id="AGN33790.1"/>
    </source>
</evidence>